<dbReference type="EMBL" id="CP060782">
    <property type="protein sequence ID" value="QNP46408.1"/>
    <property type="molecule type" value="Genomic_DNA"/>
</dbReference>
<organism evidence="1 2">
    <name type="scientific">Sphingomonas sediminicola</name>
    <dbReference type="NCBI Taxonomy" id="386874"/>
    <lineage>
        <taxon>Bacteria</taxon>
        <taxon>Pseudomonadati</taxon>
        <taxon>Pseudomonadota</taxon>
        <taxon>Alphaproteobacteria</taxon>
        <taxon>Sphingomonadales</taxon>
        <taxon>Sphingomonadaceae</taxon>
        <taxon>Sphingomonas</taxon>
    </lineage>
</organism>
<dbReference type="Proteomes" id="UP000516105">
    <property type="component" value="Chromosome"/>
</dbReference>
<sequence>MITMIDEIFDRQYQSGRNELNAGLDRLFATIGREVSKSLAAVHRFEWNAPWARNVTPSKDVG</sequence>
<name>A0ABX6TAY8_9SPHN</name>
<accession>A0ABX6TAY8</accession>
<keyword evidence="2" id="KW-1185">Reference proteome</keyword>
<gene>
    <name evidence="1" type="ORF">H9L14_04280</name>
</gene>
<evidence type="ECO:0000313" key="2">
    <source>
        <dbReference type="Proteomes" id="UP000516105"/>
    </source>
</evidence>
<protein>
    <submittedName>
        <fullName evidence="1">Uncharacterized protein</fullName>
    </submittedName>
</protein>
<reference evidence="1 2" key="1">
    <citation type="submission" date="2020-08" db="EMBL/GenBank/DDBJ databases">
        <title>Genome sequence of Sphingomonas sediminicola KACC 15039T.</title>
        <authorList>
            <person name="Hyun D.-W."/>
            <person name="Bae J.-W."/>
        </authorList>
    </citation>
    <scope>NUCLEOTIDE SEQUENCE [LARGE SCALE GENOMIC DNA]</scope>
    <source>
        <strain evidence="1 2">KACC 15039</strain>
    </source>
</reference>
<proteinExistence type="predicted"/>
<evidence type="ECO:0000313" key="1">
    <source>
        <dbReference type="EMBL" id="QNP46408.1"/>
    </source>
</evidence>